<dbReference type="STRING" id="36842.SAMN02194393_02743"/>
<evidence type="ECO:0000256" key="2">
    <source>
        <dbReference type="ARBA" id="ARBA00023235"/>
    </source>
</evidence>
<protein>
    <submittedName>
        <fullName evidence="5">Probable phosphoglycerate mutase</fullName>
    </submittedName>
</protein>
<evidence type="ECO:0000256" key="1">
    <source>
        <dbReference type="ARBA" id="ARBA00023152"/>
    </source>
</evidence>
<dbReference type="Gene3D" id="3.40.50.1240">
    <property type="entry name" value="Phosphoglycerate mutase-like"/>
    <property type="match status" value="1"/>
</dbReference>
<dbReference type="AlphaFoldDB" id="A0A1T5LC72"/>
<reference evidence="5 6" key="1">
    <citation type="submission" date="2017-02" db="EMBL/GenBank/DDBJ databases">
        <authorList>
            <person name="Peterson S.W."/>
        </authorList>
    </citation>
    <scope>NUCLEOTIDE SEQUENCE [LARGE SCALE GENOMIC DNA]</scope>
    <source>
        <strain evidence="5 6">M1</strain>
    </source>
</reference>
<dbReference type="Pfam" id="PF00300">
    <property type="entry name" value="His_Phos_1"/>
    <property type="match status" value="1"/>
</dbReference>
<name>A0A1T5LC72_9FIRM</name>
<keyword evidence="1" id="KW-0324">Glycolysis</keyword>
<feature type="active site" description="Tele-phosphohistidine intermediate" evidence="3">
    <location>
        <position position="9"/>
    </location>
</feature>
<dbReference type="PIRSF" id="PIRSF000709">
    <property type="entry name" value="6PFK_2-Ptase"/>
    <property type="match status" value="1"/>
</dbReference>
<dbReference type="InterPro" id="IPR001345">
    <property type="entry name" value="PG/BPGM_mutase_AS"/>
</dbReference>
<proteinExistence type="predicted"/>
<dbReference type="CDD" id="cd07067">
    <property type="entry name" value="HP_PGM_like"/>
    <property type="match status" value="1"/>
</dbReference>
<dbReference type="Proteomes" id="UP000190285">
    <property type="component" value="Unassembled WGS sequence"/>
</dbReference>
<dbReference type="InterPro" id="IPR013078">
    <property type="entry name" value="His_Pase_superF_clade-1"/>
</dbReference>
<dbReference type="PANTHER" id="PTHR48100:SF1">
    <property type="entry name" value="HISTIDINE PHOSPHATASE FAMILY PROTEIN-RELATED"/>
    <property type="match status" value="1"/>
</dbReference>
<sequence>MIRLFITRHGQTEWNLEKRFQGSKDSLLTELGEKQAGMLRDRLASQNFDLIYSSHLQRAYRTAEIIKDNREIKIIKDKALSEMKLGDWEGLKYDDVIEKYSKEYDLFWNKPHLFETTSGEGYSELKKRVIGSLKRIIRENDEKNILIVTHTIVIKQIMAYFEKRPLEKLWDLPYIHPTSLSLIEIDDEKTNVKLHGDISHLENNVKEIC</sequence>
<evidence type="ECO:0000256" key="3">
    <source>
        <dbReference type="PIRSR" id="PIRSR613078-1"/>
    </source>
</evidence>
<evidence type="ECO:0000256" key="4">
    <source>
        <dbReference type="PIRSR" id="PIRSR613078-2"/>
    </source>
</evidence>
<organism evidence="5 6">
    <name type="scientific">Maledivibacter halophilus</name>
    <dbReference type="NCBI Taxonomy" id="36842"/>
    <lineage>
        <taxon>Bacteria</taxon>
        <taxon>Bacillati</taxon>
        <taxon>Bacillota</taxon>
        <taxon>Clostridia</taxon>
        <taxon>Peptostreptococcales</taxon>
        <taxon>Caminicellaceae</taxon>
        <taxon>Maledivibacter</taxon>
    </lineage>
</organism>
<dbReference type="SMART" id="SM00855">
    <property type="entry name" value="PGAM"/>
    <property type="match status" value="1"/>
</dbReference>
<dbReference type="GO" id="GO:0005737">
    <property type="term" value="C:cytoplasm"/>
    <property type="evidence" value="ECO:0007669"/>
    <property type="project" value="TreeGrafter"/>
</dbReference>
<dbReference type="EMBL" id="FUZT01000006">
    <property type="protein sequence ID" value="SKC73573.1"/>
    <property type="molecule type" value="Genomic_DNA"/>
</dbReference>
<keyword evidence="6" id="KW-1185">Reference proteome</keyword>
<feature type="binding site" evidence="4">
    <location>
        <begin position="8"/>
        <end position="15"/>
    </location>
    <ligand>
        <name>substrate</name>
    </ligand>
</feature>
<accession>A0A1T5LC72</accession>
<dbReference type="GO" id="GO:0016791">
    <property type="term" value="F:phosphatase activity"/>
    <property type="evidence" value="ECO:0007669"/>
    <property type="project" value="TreeGrafter"/>
</dbReference>
<dbReference type="PANTHER" id="PTHR48100">
    <property type="entry name" value="BROAD-SPECIFICITY PHOSPHATASE YOR283W-RELATED"/>
    <property type="match status" value="1"/>
</dbReference>
<dbReference type="InterPro" id="IPR029033">
    <property type="entry name" value="His_PPase_superfam"/>
</dbReference>
<dbReference type="RefSeq" id="WP_170917414.1">
    <property type="nucleotide sequence ID" value="NZ_FUZT01000006.1"/>
</dbReference>
<feature type="binding site" evidence="4">
    <location>
        <position position="58"/>
    </location>
    <ligand>
        <name>substrate</name>
    </ligand>
</feature>
<dbReference type="PROSITE" id="PS00175">
    <property type="entry name" value="PG_MUTASE"/>
    <property type="match status" value="1"/>
</dbReference>
<dbReference type="InterPro" id="IPR050275">
    <property type="entry name" value="PGM_Phosphatase"/>
</dbReference>
<keyword evidence="2" id="KW-0413">Isomerase</keyword>
<feature type="active site" description="Proton donor/acceptor" evidence="3">
    <location>
        <position position="82"/>
    </location>
</feature>
<dbReference type="SUPFAM" id="SSF53254">
    <property type="entry name" value="Phosphoglycerate mutase-like"/>
    <property type="match status" value="1"/>
</dbReference>
<evidence type="ECO:0000313" key="5">
    <source>
        <dbReference type="EMBL" id="SKC73573.1"/>
    </source>
</evidence>
<gene>
    <name evidence="5" type="ORF">SAMN02194393_02743</name>
</gene>
<evidence type="ECO:0000313" key="6">
    <source>
        <dbReference type="Proteomes" id="UP000190285"/>
    </source>
</evidence>